<dbReference type="InterPro" id="IPR036962">
    <property type="entry name" value="Glyco_hydro_3_N_sf"/>
</dbReference>
<dbReference type="InterPro" id="IPR017853">
    <property type="entry name" value="GH"/>
</dbReference>
<evidence type="ECO:0000256" key="2">
    <source>
        <dbReference type="ARBA" id="ARBA00005336"/>
    </source>
</evidence>
<evidence type="ECO:0000313" key="10">
    <source>
        <dbReference type="Proteomes" id="UP001528912"/>
    </source>
</evidence>
<protein>
    <recommendedName>
        <fullName evidence="3">beta-N-acetylhexosaminidase</fullName>
        <ecNumber evidence="3">3.2.1.52</ecNumber>
    </recommendedName>
</protein>
<evidence type="ECO:0000256" key="4">
    <source>
        <dbReference type="ARBA" id="ARBA00022801"/>
    </source>
</evidence>
<organism evidence="9 10">
    <name type="scientific">Luteipulveratus flavus</name>
    <dbReference type="NCBI Taxonomy" id="3031728"/>
    <lineage>
        <taxon>Bacteria</taxon>
        <taxon>Bacillati</taxon>
        <taxon>Actinomycetota</taxon>
        <taxon>Actinomycetes</taxon>
        <taxon>Micrococcales</taxon>
        <taxon>Dermacoccaceae</taxon>
        <taxon>Luteipulveratus</taxon>
    </lineage>
</organism>
<reference evidence="9 10" key="1">
    <citation type="submission" date="2023-03" db="EMBL/GenBank/DDBJ databases">
        <title>YIM 133296 draft genome.</title>
        <authorList>
            <person name="Xiong L."/>
        </authorList>
    </citation>
    <scope>NUCLEOTIDE SEQUENCE [LARGE SCALE GENOMIC DNA]</scope>
    <source>
        <strain evidence="9 10">YIM 133296</strain>
    </source>
</reference>
<feature type="chain" id="PRO_5046743695" description="beta-N-acetylhexosaminidase" evidence="7">
    <location>
        <begin position="29"/>
        <end position="580"/>
    </location>
</feature>
<evidence type="ECO:0000256" key="7">
    <source>
        <dbReference type="SAM" id="SignalP"/>
    </source>
</evidence>
<sequence>MPSTRGGLLSRAAGAVCVAALLASCSGGDDGAAAPATSTFSTARSASPTRTAPTAPTAPVPPTAGPSSSAPAPTGVGVPTDAELAAARKDVSRLPTERLAAQLIVGFYDGSSPDAAARAISGDHLGGVILFPGNVPSSASLVSGLRSGAERAQQAMRADGRDWPAIVSVDQEGGPVARLGAPVTELPSGMAYGAADDPALATRVAHGIGEELRALGMTMVFSPDADVTIGAQDPTIGVRSPGSDPQRVARTATAQARGYAQAGVVPVAKHFPGHGSVTTDSHIGLPRQRASLDALRGRDLVPFQALVRDGAPAVMSAHIVLDALDAGAPSTMSRPVLTGLLRQQLGFKGLIVTDALQMGAVDQRYGSGRGAVQAVAAGADVLLMPADPGASVTALTKAVASGQLTRDRLVESAARIVATMRRAGSAQQPPASAVGAHHADALALARASVTQISGPCGAAAVTGGVRISGGTQADRSRFGAAARRAGLRVGSGTTVRLLGGGAYNAGTGESSGSQGGTGRVMVGLDTPYALRGGPAGATRIAAYGRTPETFQAVVEVLTGKRKATGRLPVAVGRWKAGSGC</sequence>
<dbReference type="SUPFAM" id="SSF51445">
    <property type="entry name" value="(Trans)glycosidases"/>
    <property type="match status" value="1"/>
</dbReference>
<gene>
    <name evidence="9" type="ORF">P4R38_02780</name>
</gene>
<keyword evidence="7" id="KW-0732">Signal</keyword>
<dbReference type="Gene3D" id="3.40.50.1700">
    <property type="entry name" value="Glycoside hydrolase family 3 C-terminal domain"/>
    <property type="match status" value="1"/>
</dbReference>
<evidence type="ECO:0000259" key="8">
    <source>
        <dbReference type="Pfam" id="PF00933"/>
    </source>
</evidence>
<keyword evidence="10" id="KW-1185">Reference proteome</keyword>
<dbReference type="RefSeq" id="WP_277190948.1">
    <property type="nucleotide sequence ID" value="NZ_JAROAV010000008.1"/>
</dbReference>
<evidence type="ECO:0000256" key="3">
    <source>
        <dbReference type="ARBA" id="ARBA00012663"/>
    </source>
</evidence>
<dbReference type="InterPro" id="IPR001764">
    <property type="entry name" value="Glyco_hydro_3_N"/>
</dbReference>
<dbReference type="PROSITE" id="PS51257">
    <property type="entry name" value="PROKAR_LIPOPROTEIN"/>
    <property type="match status" value="1"/>
</dbReference>
<dbReference type="PANTHER" id="PTHR30480">
    <property type="entry name" value="BETA-HEXOSAMINIDASE-RELATED"/>
    <property type="match status" value="1"/>
</dbReference>
<feature type="compositionally biased region" description="Low complexity" evidence="6">
    <location>
        <begin position="65"/>
        <end position="74"/>
    </location>
</feature>
<feature type="region of interest" description="Disordered" evidence="6">
    <location>
        <begin position="29"/>
        <end position="78"/>
    </location>
</feature>
<evidence type="ECO:0000256" key="5">
    <source>
        <dbReference type="ARBA" id="ARBA00023295"/>
    </source>
</evidence>
<feature type="signal peptide" evidence="7">
    <location>
        <begin position="1"/>
        <end position="28"/>
    </location>
</feature>
<dbReference type="Proteomes" id="UP001528912">
    <property type="component" value="Unassembled WGS sequence"/>
</dbReference>
<comment type="catalytic activity">
    <reaction evidence="1">
        <text>Hydrolysis of terminal non-reducing N-acetyl-D-hexosamine residues in N-acetyl-beta-D-hexosaminides.</text>
        <dbReference type="EC" id="3.2.1.52"/>
    </reaction>
</comment>
<dbReference type="EMBL" id="JAROAV010000008">
    <property type="protein sequence ID" value="MDF8263172.1"/>
    <property type="molecule type" value="Genomic_DNA"/>
</dbReference>
<evidence type="ECO:0000256" key="1">
    <source>
        <dbReference type="ARBA" id="ARBA00001231"/>
    </source>
</evidence>
<dbReference type="InterPro" id="IPR050226">
    <property type="entry name" value="NagZ_Beta-hexosaminidase"/>
</dbReference>
<dbReference type="Gene3D" id="3.20.20.300">
    <property type="entry name" value="Glycoside hydrolase, family 3, N-terminal domain"/>
    <property type="match status" value="1"/>
</dbReference>
<proteinExistence type="inferred from homology"/>
<dbReference type="Pfam" id="PF00933">
    <property type="entry name" value="Glyco_hydro_3"/>
    <property type="match status" value="1"/>
</dbReference>
<name>A0ABT6C4G2_9MICO</name>
<evidence type="ECO:0000256" key="6">
    <source>
        <dbReference type="SAM" id="MobiDB-lite"/>
    </source>
</evidence>
<feature type="compositionally biased region" description="Low complexity" evidence="6">
    <location>
        <begin position="29"/>
        <end position="55"/>
    </location>
</feature>
<dbReference type="GO" id="GO:0016787">
    <property type="term" value="F:hydrolase activity"/>
    <property type="evidence" value="ECO:0007669"/>
    <property type="project" value="UniProtKB-KW"/>
</dbReference>
<dbReference type="InterPro" id="IPR036881">
    <property type="entry name" value="Glyco_hydro_3_C_sf"/>
</dbReference>
<dbReference type="EC" id="3.2.1.52" evidence="3"/>
<evidence type="ECO:0000313" key="9">
    <source>
        <dbReference type="EMBL" id="MDF8263172.1"/>
    </source>
</evidence>
<keyword evidence="5" id="KW-0326">Glycosidase</keyword>
<feature type="domain" description="Glycoside hydrolase family 3 N-terminal" evidence="8">
    <location>
        <begin position="113"/>
        <end position="417"/>
    </location>
</feature>
<dbReference type="PANTHER" id="PTHR30480:SF13">
    <property type="entry name" value="BETA-HEXOSAMINIDASE"/>
    <property type="match status" value="1"/>
</dbReference>
<comment type="caution">
    <text evidence="9">The sequence shown here is derived from an EMBL/GenBank/DDBJ whole genome shotgun (WGS) entry which is preliminary data.</text>
</comment>
<keyword evidence="4 9" id="KW-0378">Hydrolase</keyword>
<comment type="similarity">
    <text evidence="2">Belongs to the glycosyl hydrolase 3 family.</text>
</comment>
<accession>A0ABT6C4G2</accession>